<keyword evidence="11" id="KW-1185">Reference proteome</keyword>
<evidence type="ECO:0000256" key="5">
    <source>
        <dbReference type="ARBA" id="ARBA00022722"/>
    </source>
</evidence>
<dbReference type="Pfam" id="PF00078">
    <property type="entry name" value="RVT_1"/>
    <property type="match status" value="1"/>
</dbReference>
<name>A0A3M0KSV9_HIRRU</name>
<comment type="similarity">
    <text evidence="1">Belongs to the beta type-B retroviral polymerase family. HERV class-II K(HML-2) pol subfamily.</text>
</comment>
<accession>A0A3M0KSV9</accession>
<dbReference type="PROSITE" id="PS50878">
    <property type="entry name" value="RT_POL"/>
    <property type="match status" value="1"/>
</dbReference>
<evidence type="ECO:0000313" key="11">
    <source>
        <dbReference type="Proteomes" id="UP000269221"/>
    </source>
</evidence>
<feature type="domain" description="Reverse transcriptase" evidence="9">
    <location>
        <begin position="173"/>
        <end position="315"/>
    </location>
</feature>
<dbReference type="GO" id="GO:0003964">
    <property type="term" value="F:RNA-directed DNA polymerase activity"/>
    <property type="evidence" value="ECO:0007669"/>
    <property type="project" value="UniProtKB-KW"/>
</dbReference>
<evidence type="ECO:0000259" key="9">
    <source>
        <dbReference type="PROSITE" id="PS50878"/>
    </source>
</evidence>
<evidence type="ECO:0000256" key="6">
    <source>
        <dbReference type="ARBA" id="ARBA00022759"/>
    </source>
</evidence>
<dbReference type="Gene3D" id="3.10.10.10">
    <property type="entry name" value="HIV Type 1 Reverse Transcriptase, subunit A, domain 1"/>
    <property type="match status" value="1"/>
</dbReference>
<dbReference type="OrthoDB" id="9339466at2759"/>
<dbReference type="Proteomes" id="UP000269221">
    <property type="component" value="Unassembled WGS sequence"/>
</dbReference>
<dbReference type="InterPro" id="IPR043502">
    <property type="entry name" value="DNA/RNA_pol_sf"/>
</dbReference>
<evidence type="ECO:0000256" key="7">
    <source>
        <dbReference type="ARBA" id="ARBA00022801"/>
    </source>
</evidence>
<keyword evidence="4" id="KW-0548">Nucleotidyltransferase</keyword>
<dbReference type="PANTHER" id="PTHR41694">
    <property type="entry name" value="ENDOGENOUS RETROVIRUS GROUP K MEMBER POL PROTEIN"/>
    <property type="match status" value="1"/>
</dbReference>
<dbReference type="AlphaFoldDB" id="A0A3M0KSV9"/>
<keyword evidence="5" id="KW-0540">Nuclease</keyword>
<dbReference type="EC" id="3.1.26.4" evidence="2"/>
<evidence type="ECO:0000256" key="2">
    <source>
        <dbReference type="ARBA" id="ARBA00012180"/>
    </source>
</evidence>
<dbReference type="PANTHER" id="PTHR41694:SF3">
    <property type="entry name" value="RNA-DIRECTED DNA POLYMERASE-RELATED"/>
    <property type="match status" value="1"/>
</dbReference>
<dbReference type="GO" id="GO:0035613">
    <property type="term" value="F:RNA stem-loop binding"/>
    <property type="evidence" value="ECO:0007669"/>
    <property type="project" value="TreeGrafter"/>
</dbReference>
<comment type="caution">
    <text evidence="10">The sequence shown here is derived from an EMBL/GenBank/DDBJ whole genome shotgun (WGS) entry which is preliminary data.</text>
</comment>
<dbReference type="InterPro" id="IPR043128">
    <property type="entry name" value="Rev_trsase/Diguanyl_cyclase"/>
</dbReference>
<reference evidence="10 11" key="1">
    <citation type="submission" date="2018-07" db="EMBL/GenBank/DDBJ databases">
        <title>A high quality draft genome assembly of the barn swallow (H. rustica rustica).</title>
        <authorList>
            <person name="Formenti G."/>
            <person name="Chiara M."/>
            <person name="Poveda L."/>
            <person name="Francoijs K.-J."/>
            <person name="Bonisoli-Alquati A."/>
            <person name="Canova L."/>
            <person name="Gianfranceschi L."/>
            <person name="Horner D.S."/>
            <person name="Saino N."/>
        </authorList>
    </citation>
    <scope>NUCLEOTIDE SEQUENCE [LARGE SCALE GENOMIC DNA]</scope>
    <source>
        <strain evidence="10">Chelidonia</strain>
        <tissue evidence="10">Blood</tissue>
    </source>
</reference>
<evidence type="ECO:0000256" key="4">
    <source>
        <dbReference type="ARBA" id="ARBA00022695"/>
    </source>
</evidence>
<protein>
    <recommendedName>
        <fullName evidence="2">ribonuclease H</fullName>
        <ecNumber evidence="2">3.1.26.4</ecNumber>
    </recommendedName>
</protein>
<dbReference type="Gene3D" id="3.30.70.270">
    <property type="match status" value="1"/>
</dbReference>
<gene>
    <name evidence="10" type="ORF">DUI87_06695</name>
</gene>
<keyword evidence="8" id="KW-0695">RNA-directed DNA polymerase</keyword>
<evidence type="ECO:0000256" key="8">
    <source>
        <dbReference type="ARBA" id="ARBA00022918"/>
    </source>
</evidence>
<sequence length="315" mass="36458">MGFWRWFVDQPAVPSLPGQTEQKAKRLVVVLSHGLMSSCVVSPELDTVLQLQNSGRQRWELRERRRRSGLTEEKRELDSESAPQTSARTDSGFATLCDAFARRFRRIDWTRCIVTNWSCHHNCTIATFLEQATEEQPPTPPLKWLTDKPVWVDQWPMTTERLQIALQLVAEQLAARHIRPSVSPWNTPIFVIPKKSGKWRLLHDLQQVNSQMQAMGALQPGLPSPVMLPQKWPLLIIDLKDCFFTIPLCTQDTPQFAFTVPSADKREAAKRFEWLVLPQGMKYSPTLCQTLCHWALKPVRRRFKDAIIYHYMDDI</sequence>
<evidence type="ECO:0000313" key="10">
    <source>
        <dbReference type="EMBL" id="RMC16368.1"/>
    </source>
</evidence>
<keyword evidence="7" id="KW-0378">Hydrolase</keyword>
<dbReference type="InterPro" id="IPR000477">
    <property type="entry name" value="RT_dom"/>
</dbReference>
<dbReference type="GO" id="GO:0004523">
    <property type="term" value="F:RNA-DNA hybrid ribonuclease activity"/>
    <property type="evidence" value="ECO:0007669"/>
    <property type="project" value="UniProtKB-EC"/>
</dbReference>
<evidence type="ECO:0000256" key="3">
    <source>
        <dbReference type="ARBA" id="ARBA00022679"/>
    </source>
</evidence>
<dbReference type="EMBL" id="QRBI01000103">
    <property type="protein sequence ID" value="RMC16368.1"/>
    <property type="molecule type" value="Genomic_DNA"/>
</dbReference>
<proteinExistence type="inferred from homology"/>
<organism evidence="10 11">
    <name type="scientific">Hirundo rustica rustica</name>
    <dbReference type="NCBI Taxonomy" id="333673"/>
    <lineage>
        <taxon>Eukaryota</taxon>
        <taxon>Metazoa</taxon>
        <taxon>Chordata</taxon>
        <taxon>Craniata</taxon>
        <taxon>Vertebrata</taxon>
        <taxon>Euteleostomi</taxon>
        <taxon>Archelosauria</taxon>
        <taxon>Archosauria</taxon>
        <taxon>Dinosauria</taxon>
        <taxon>Saurischia</taxon>
        <taxon>Theropoda</taxon>
        <taxon>Coelurosauria</taxon>
        <taxon>Aves</taxon>
        <taxon>Neognathae</taxon>
        <taxon>Neoaves</taxon>
        <taxon>Telluraves</taxon>
        <taxon>Australaves</taxon>
        <taxon>Passeriformes</taxon>
        <taxon>Sylvioidea</taxon>
        <taxon>Hirundinidae</taxon>
        <taxon>Hirundo</taxon>
    </lineage>
</organism>
<dbReference type="SUPFAM" id="SSF56672">
    <property type="entry name" value="DNA/RNA polymerases"/>
    <property type="match status" value="1"/>
</dbReference>
<evidence type="ECO:0000256" key="1">
    <source>
        <dbReference type="ARBA" id="ARBA00010879"/>
    </source>
</evidence>
<keyword evidence="3" id="KW-0808">Transferase</keyword>
<keyword evidence="6" id="KW-0255">Endonuclease</keyword>